<dbReference type="SMART" id="SM00028">
    <property type="entry name" value="TPR"/>
    <property type="match status" value="5"/>
</dbReference>
<evidence type="ECO:0000313" key="5">
    <source>
        <dbReference type="Proteomes" id="UP000798808"/>
    </source>
</evidence>
<gene>
    <name evidence="4" type="ORF">E1163_11155</name>
</gene>
<dbReference type="SUPFAM" id="SSF48452">
    <property type="entry name" value="TPR-like"/>
    <property type="match status" value="1"/>
</dbReference>
<evidence type="ECO:0000256" key="1">
    <source>
        <dbReference type="ARBA" id="ARBA00022737"/>
    </source>
</evidence>
<keyword evidence="5" id="KW-1185">Reference proteome</keyword>
<evidence type="ECO:0000313" key="4">
    <source>
        <dbReference type="EMBL" id="MTI25502.1"/>
    </source>
</evidence>
<dbReference type="RefSeq" id="WP_155171668.1">
    <property type="nucleotide sequence ID" value="NZ_BAAAFL010000021.1"/>
</dbReference>
<dbReference type="PANTHER" id="PTHR44858:SF1">
    <property type="entry name" value="UDP-N-ACETYLGLUCOSAMINE--PEPTIDE N-ACETYLGLUCOSAMINYLTRANSFERASE SPINDLY-RELATED"/>
    <property type="match status" value="1"/>
</dbReference>
<evidence type="ECO:0000256" key="3">
    <source>
        <dbReference type="PROSITE-ProRule" id="PRU00339"/>
    </source>
</evidence>
<keyword evidence="1" id="KW-0677">Repeat</keyword>
<name>A0ABW9RN15_9BACT</name>
<keyword evidence="2 3" id="KW-0802">TPR repeat</keyword>
<evidence type="ECO:0000256" key="2">
    <source>
        <dbReference type="ARBA" id="ARBA00022803"/>
    </source>
</evidence>
<feature type="repeat" description="TPR" evidence="3">
    <location>
        <begin position="94"/>
        <end position="127"/>
    </location>
</feature>
<comment type="caution">
    <text evidence="4">The sequence shown here is derived from an EMBL/GenBank/DDBJ whole genome shotgun (WGS) entry which is preliminary data.</text>
</comment>
<accession>A0ABW9RN15</accession>
<dbReference type="InterPro" id="IPR050498">
    <property type="entry name" value="Ycf3"/>
</dbReference>
<protein>
    <submittedName>
        <fullName evidence="4">Tetratricopeptide repeat protein</fullName>
    </submittedName>
</protein>
<dbReference type="Pfam" id="PF13432">
    <property type="entry name" value="TPR_16"/>
    <property type="match status" value="1"/>
</dbReference>
<dbReference type="Gene3D" id="1.25.40.10">
    <property type="entry name" value="Tetratricopeptide repeat domain"/>
    <property type="match status" value="3"/>
</dbReference>
<dbReference type="PROSITE" id="PS50005">
    <property type="entry name" value="TPR"/>
    <property type="match status" value="3"/>
</dbReference>
<organism evidence="4 5">
    <name type="scientific">Fulvivirga kasyanovii</name>
    <dbReference type="NCBI Taxonomy" id="396812"/>
    <lineage>
        <taxon>Bacteria</taxon>
        <taxon>Pseudomonadati</taxon>
        <taxon>Bacteroidota</taxon>
        <taxon>Cytophagia</taxon>
        <taxon>Cytophagales</taxon>
        <taxon>Fulvivirgaceae</taxon>
        <taxon>Fulvivirga</taxon>
    </lineage>
</organism>
<dbReference type="PANTHER" id="PTHR44858">
    <property type="entry name" value="TETRATRICOPEPTIDE REPEAT PROTEIN 6"/>
    <property type="match status" value="1"/>
</dbReference>
<dbReference type="InterPro" id="IPR019734">
    <property type="entry name" value="TPR_rpt"/>
</dbReference>
<sequence length="239" mass="27272">MRYLLTLLILIGVNGLYAQKQDANLMAGHNALSKGEYTEAIEAFSNVLKYDKDNKEALIHRSKAYYSLKDYEKTIADCDAILNIDPELESVYDLSAMHNMALAYNSLKKYEMALLYLDELKQLQPDYLPSYESAGYSHLGLNQLDLALQDFKAMVRLDSTLEKGYYGMGKVYYLKAEYSKAIEAYNKAIQINPDYAMAYQNRGSAKRELGDMEGCCVDWNKSYMLGLVQMGAYLEEFCR</sequence>
<dbReference type="Proteomes" id="UP000798808">
    <property type="component" value="Unassembled WGS sequence"/>
</dbReference>
<dbReference type="PROSITE" id="PS50293">
    <property type="entry name" value="TPR_REGION"/>
    <property type="match status" value="1"/>
</dbReference>
<dbReference type="Pfam" id="PF00515">
    <property type="entry name" value="TPR_1"/>
    <property type="match status" value="1"/>
</dbReference>
<feature type="repeat" description="TPR" evidence="3">
    <location>
        <begin position="21"/>
        <end position="54"/>
    </location>
</feature>
<dbReference type="InterPro" id="IPR011990">
    <property type="entry name" value="TPR-like_helical_dom_sf"/>
</dbReference>
<dbReference type="EMBL" id="SMLW01000520">
    <property type="protein sequence ID" value="MTI25502.1"/>
    <property type="molecule type" value="Genomic_DNA"/>
</dbReference>
<dbReference type="Pfam" id="PF13181">
    <property type="entry name" value="TPR_8"/>
    <property type="match status" value="1"/>
</dbReference>
<feature type="repeat" description="TPR" evidence="3">
    <location>
        <begin position="162"/>
        <end position="195"/>
    </location>
</feature>
<proteinExistence type="predicted"/>
<reference evidence="4 5" key="1">
    <citation type="submission" date="2019-02" db="EMBL/GenBank/DDBJ databases">
        <authorList>
            <person name="Goldberg S.R."/>
            <person name="Haltli B.A."/>
            <person name="Correa H."/>
            <person name="Russell K.G."/>
        </authorList>
    </citation>
    <scope>NUCLEOTIDE SEQUENCE [LARGE SCALE GENOMIC DNA]</scope>
    <source>
        <strain evidence="4 5">JCM 16186</strain>
    </source>
</reference>